<name>A0ABS5YKM5_9ACTN</name>
<dbReference type="RefSeq" id="WP_215786177.1">
    <property type="nucleotide sequence ID" value="NZ_JAHKKG010000003.1"/>
</dbReference>
<accession>A0ABS5YKM5</accession>
<evidence type="ECO:0000313" key="1">
    <source>
        <dbReference type="EMBL" id="MBU2664010.1"/>
    </source>
</evidence>
<dbReference type="Proteomes" id="UP001519654">
    <property type="component" value="Unassembled WGS sequence"/>
</dbReference>
<protein>
    <submittedName>
        <fullName evidence="1">Uncharacterized protein</fullName>
    </submittedName>
</protein>
<organism evidence="1 2">
    <name type="scientific">Paractinoplanes bogorensis</name>
    <dbReference type="NCBI Taxonomy" id="1610840"/>
    <lineage>
        <taxon>Bacteria</taxon>
        <taxon>Bacillati</taxon>
        <taxon>Actinomycetota</taxon>
        <taxon>Actinomycetes</taxon>
        <taxon>Micromonosporales</taxon>
        <taxon>Micromonosporaceae</taxon>
        <taxon>Paractinoplanes</taxon>
    </lineage>
</organism>
<keyword evidence="2" id="KW-1185">Reference proteome</keyword>
<comment type="caution">
    <text evidence="1">The sequence shown here is derived from an EMBL/GenBank/DDBJ whole genome shotgun (WGS) entry which is preliminary data.</text>
</comment>
<evidence type="ECO:0000313" key="2">
    <source>
        <dbReference type="Proteomes" id="UP001519654"/>
    </source>
</evidence>
<gene>
    <name evidence="1" type="ORF">KOI35_10965</name>
</gene>
<proteinExistence type="predicted"/>
<sequence length="230" mass="25511">MIDELRTGWPEALLTGQYTLRTYGGTLGGEILDDLGQMFTVGLHRPGNDRLLKVTVDGHPVLTVLNDRDGVPPRIKAVAEVPWLSLVKRPDAQSRPDRRTMVFGPLLQSQLSWGTRLRRSVQAFRTPPPPDVWDVVDDRLGRVIGRLAGPVDEPPGTKRVIFRPDGWPAALLMEDPYGRLTIVVDTLAAARIFRVHAGHRIDVTTLTPTGLDPRLVLACAMLQFAYLSDK</sequence>
<dbReference type="EMBL" id="JAHKKG010000003">
    <property type="protein sequence ID" value="MBU2664010.1"/>
    <property type="molecule type" value="Genomic_DNA"/>
</dbReference>
<reference evidence="1 2" key="1">
    <citation type="submission" date="2021-06" db="EMBL/GenBank/DDBJ databases">
        <title>Actinoplanes lichenicola sp. nov., and Actinoplanes ovalisporus sp. nov., isolated from lichen in Thailand.</title>
        <authorList>
            <person name="Saeng-In P."/>
            <person name="Kanchanasin P."/>
            <person name="Yuki M."/>
            <person name="Kudo T."/>
            <person name="Ohkuma M."/>
            <person name="Phongsopitanun W."/>
            <person name="Tanasupawat S."/>
        </authorList>
    </citation>
    <scope>NUCLEOTIDE SEQUENCE [LARGE SCALE GENOMIC DNA]</scope>
    <source>
        <strain evidence="1 2">NBRC 110975</strain>
    </source>
</reference>